<sequence length="180" mass="20483">MVVLHHFSVALSAAMAAVGTALFIALNLFYKKRVWTPESDYYTFREEEEEHSEKQVLVLGLDGAGKSSVLQGLHTPACQLDFLESVDYWRWCRMRMYWVDYLKRTHILVYVVDFSDKDSGGLGKQDKPDAFSVPEPHEALSLSSVADQRKLFLLAAQLESDGLCRTCSLQKFQDLLLMLV</sequence>
<dbReference type="InterPro" id="IPR053254">
    <property type="entry name" value="Arf-like_GTPase"/>
</dbReference>
<dbReference type="Proteomes" id="UP001108240">
    <property type="component" value="Unplaced"/>
</dbReference>
<keyword evidence="3" id="KW-1185">Reference proteome</keyword>
<dbReference type="Gene3D" id="3.40.50.300">
    <property type="entry name" value="P-loop containing nucleotide triphosphate hydrolases"/>
    <property type="match status" value="1"/>
</dbReference>
<protein>
    <submittedName>
        <fullName evidence="2">ADP-ribosylation factor-like 10</fullName>
    </submittedName>
</protein>
<keyword evidence="1" id="KW-0812">Transmembrane</keyword>
<evidence type="ECO:0000256" key="1">
    <source>
        <dbReference type="SAM" id="Phobius"/>
    </source>
</evidence>
<feature type="transmembrane region" description="Helical" evidence="1">
    <location>
        <begin position="6"/>
        <end position="30"/>
    </location>
</feature>
<keyword evidence="1" id="KW-0472">Membrane</keyword>
<dbReference type="GeneTree" id="ENSGT00940000160017"/>
<dbReference type="AlphaFoldDB" id="A0A8C1FCT5"/>
<dbReference type="PANTHER" id="PTHR46724:SF1">
    <property type="entry name" value="ADP RIBOSYLATION FACTOR LIKE GTPASE 10"/>
    <property type="match status" value="1"/>
</dbReference>
<dbReference type="InterPro" id="IPR027417">
    <property type="entry name" value="P-loop_NTPase"/>
</dbReference>
<reference evidence="2" key="1">
    <citation type="submission" date="2025-08" db="UniProtKB">
        <authorList>
            <consortium name="Ensembl"/>
        </authorList>
    </citation>
    <scope>IDENTIFICATION</scope>
</reference>
<dbReference type="SUPFAM" id="SSF52540">
    <property type="entry name" value="P-loop containing nucleoside triphosphate hydrolases"/>
    <property type="match status" value="1"/>
</dbReference>
<reference evidence="2" key="2">
    <citation type="submission" date="2025-09" db="UniProtKB">
        <authorList>
            <consortium name="Ensembl"/>
        </authorList>
    </citation>
    <scope>IDENTIFICATION</scope>
</reference>
<name>A0A8C1FCT5_CYPCA</name>
<dbReference type="Ensembl" id="ENSCCRT00000097677.2">
    <property type="protein sequence ID" value="ENSCCRP00000089954.1"/>
    <property type="gene ID" value="ENSCCRG00000048785.2"/>
</dbReference>
<organism evidence="2 3">
    <name type="scientific">Cyprinus carpio carpio</name>
    <dbReference type="NCBI Taxonomy" id="630221"/>
    <lineage>
        <taxon>Eukaryota</taxon>
        <taxon>Metazoa</taxon>
        <taxon>Chordata</taxon>
        <taxon>Craniata</taxon>
        <taxon>Vertebrata</taxon>
        <taxon>Euteleostomi</taxon>
        <taxon>Actinopterygii</taxon>
        <taxon>Neopterygii</taxon>
        <taxon>Teleostei</taxon>
        <taxon>Ostariophysi</taxon>
        <taxon>Cypriniformes</taxon>
        <taxon>Cyprinidae</taxon>
        <taxon>Cyprininae</taxon>
        <taxon>Cyprinus</taxon>
    </lineage>
</organism>
<evidence type="ECO:0000313" key="2">
    <source>
        <dbReference type="Ensembl" id="ENSCCRP00000089954.1"/>
    </source>
</evidence>
<keyword evidence="1" id="KW-1133">Transmembrane helix</keyword>
<dbReference type="PANTHER" id="PTHR46724">
    <property type="entry name" value="ADP-RIBOSYLATION FACTOR-LIKE PROTEIN 9-RELATED"/>
    <property type="match status" value="1"/>
</dbReference>
<accession>A0A8C1FCT5</accession>
<evidence type="ECO:0000313" key="3">
    <source>
        <dbReference type="Proteomes" id="UP001108240"/>
    </source>
</evidence>
<proteinExistence type="predicted"/>